<protein>
    <submittedName>
        <fullName evidence="3">Uncharacterized protein</fullName>
    </submittedName>
</protein>
<dbReference type="Gene3D" id="1.10.287.1490">
    <property type="match status" value="1"/>
</dbReference>
<sequence>MEENKFIQSKKDKRLMVIIGCLSGVLLLLLVFFLVEWSQNRKHIAAIHEEKELLEQELTDLSTNYDNLKTSNDTLNEKLLVEQEKIATLLEEMKKFRDNSYAEINKYKREIGTLKTVLRSYVVQIDSLNRLNQQLAQENTEVKQQMNWVRERNTKLENEQKNMKKVIAIAGALTVENFVVVPINKKGKEVNWKKCFQLRADFIIPKNITAKRGKRIIYLRLTRPDDKVIAFSEKSYFKYQNATLTYSAKREFEYEGERLEMSIYWPNDGSLVKGRYTADLFCDNENIGSTEFFLK</sequence>
<dbReference type="STRING" id="742817.HMPREF9449_00989"/>
<comment type="caution">
    <text evidence="3">The sequence shown here is derived from an EMBL/GenBank/DDBJ whole genome shotgun (WGS) entry which is preliminary data.</text>
</comment>
<dbReference type="RefSeq" id="WP_009136137.1">
    <property type="nucleotide sequence ID" value="NZ_JH594596.1"/>
</dbReference>
<dbReference type="eggNOG" id="COG1196">
    <property type="taxonomic scope" value="Bacteria"/>
</dbReference>
<keyword evidence="1" id="KW-0175">Coiled coil</keyword>
<proteinExistence type="predicted"/>
<reference evidence="3 4" key="1">
    <citation type="submission" date="2012-01" db="EMBL/GenBank/DDBJ databases">
        <title>The Genome Sequence of Odoribacter laneus YIT 12061.</title>
        <authorList>
            <consortium name="The Broad Institute Genome Sequencing Platform"/>
            <person name="Earl A."/>
            <person name="Ward D."/>
            <person name="Feldgarden M."/>
            <person name="Gevers D."/>
            <person name="Morotomi M."/>
            <person name="Young S.K."/>
            <person name="Zeng Q."/>
            <person name="Gargeya S."/>
            <person name="Fitzgerald M."/>
            <person name="Haas B."/>
            <person name="Abouelleil A."/>
            <person name="Alvarado L."/>
            <person name="Arachchi H.M."/>
            <person name="Berlin A."/>
            <person name="Chapman S.B."/>
            <person name="Gearin G."/>
            <person name="Goldberg J."/>
            <person name="Griggs A."/>
            <person name="Gujja S."/>
            <person name="Hansen M."/>
            <person name="Heiman D."/>
            <person name="Howarth C."/>
            <person name="Larimer J."/>
            <person name="Lui A."/>
            <person name="MacDonald P.J.P."/>
            <person name="McCowen C."/>
            <person name="Montmayeur A."/>
            <person name="Murphy C."/>
            <person name="Neiman D."/>
            <person name="Pearson M."/>
            <person name="Priest M."/>
            <person name="Roberts A."/>
            <person name="Saif S."/>
            <person name="Shea T."/>
            <person name="Sisk P."/>
            <person name="Stolte C."/>
            <person name="Sykes S."/>
            <person name="Wortman J."/>
            <person name="Nusbaum C."/>
            <person name="Birren B."/>
        </authorList>
    </citation>
    <scope>NUCLEOTIDE SEQUENCE [LARGE SCALE GENOMIC DNA]</scope>
    <source>
        <strain evidence="3 4">YIT 12061</strain>
    </source>
</reference>
<evidence type="ECO:0000256" key="2">
    <source>
        <dbReference type="SAM" id="Phobius"/>
    </source>
</evidence>
<organism evidence="3 4">
    <name type="scientific">Odoribacter laneus YIT 12061</name>
    <dbReference type="NCBI Taxonomy" id="742817"/>
    <lineage>
        <taxon>Bacteria</taxon>
        <taxon>Pseudomonadati</taxon>
        <taxon>Bacteroidota</taxon>
        <taxon>Bacteroidia</taxon>
        <taxon>Bacteroidales</taxon>
        <taxon>Odoribacteraceae</taxon>
        <taxon>Odoribacter</taxon>
    </lineage>
</organism>
<keyword evidence="4" id="KW-1185">Reference proteome</keyword>
<dbReference type="EMBL" id="ADMC01000015">
    <property type="protein sequence ID" value="EHP48946.1"/>
    <property type="molecule type" value="Genomic_DNA"/>
</dbReference>
<dbReference type="GeneID" id="98068582"/>
<evidence type="ECO:0000313" key="3">
    <source>
        <dbReference type="EMBL" id="EHP48946.1"/>
    </source>
</evidence>
<keyword evidence="2" id="KW-1133">Transmembrane helix</keyword>
<gene>
    <name evidence="3" type="ORF">HMPREF9449_00989</name>
</gene>
<dbReference type="HOGENOM" id="CLU_081205_0_0_10"/>
<dbReference type="Proteomes" id="UP000004892">
    <property type="component" value="Unassembled WGS sequence"/>
</dbReference>
<feature type="coiled-coil region" evidence="1">
    <location>
        <begin position="44"/>
        <end position="159"/>
    </location>
</feature>
<dbReference type="PATRIC" id="fig|742817.3.peg.1048"/>
<name>H1DFF3_9BACT</name>
<accession>H1DFF3</accession>
<keyword evidence="2" id="KW-0472">Membrane</keyword>
<evidence type="ECO:0000256" key="1">
    <source>
        <dbReference type="SAM" id="Coils"/>
    </source>
</evidence>
<feature type="transmembrane region" description="Helical" evidence="2">
    <location>
        <begin position="15"/>
        <end position="35"/>
    </location>
</feature>
<dbReference type="AlphaFoldDB" id="H1DFF3"/>
<keyword evidence="2" id="KW-0812">Transmembrane</keyword>
<evidence type="ECO:0000313" key="4">
    <source>
        <dbReference type="Proteomes" id="UP000004892"/>
    </source>
</evidence>